<reference evidence="1" key="1">
    <citation type="journal article" date="2014" name="Front. Microbiol.">
        <title>High frequency of phylogenetically diverse reductive dehalogenase-homologous genes in deep subseafloor sedimentary metagenomes.</title>
        <authorList>
            <person name="Kawai M."/>
            <person name="Futagami T."/>
            <person name="Toyoda A."/>
            <person name="Takaki Y."/>
            <person name="Nishi S."/>
            <person name="Hori S."/>
            <person name="Arai W."/>
            <person name="Tsubouchi T."/>
            <person name="Morono Y."/>
            <person name="Uchiyama I."/>
            <person name="Ito T."/>
            <person name="Fujiyama A."/>
            <person name="Inagaki F."/>
            <person name="Takami H."/>
        </authorList>
    </citation>
    <scope>NUCLEOTIDE SEQUENCE</scope>
    <source>
        <strain evidence="1">Expedition CK06-06</strain>
    </source>
</reference>
<feature type="non-terminal residue" evidence="1">
    <location>
        <position position="69"/>
    </location>
</feature>
<dbReference type="AlphaFoldDB" id="X1UJC8"/>
<evidence type="ECO:0000313" key="1">
    <source>
        <dbReference type="EMBL" id="GAJ17558.1"/>
    </source>
</evidence>
<evidence type="ECO:0008006" key="2">
    <source>
        <dbReference type="Google" id="ProtNLM"/>
    </source>
</evidence>
<organism evidence="1">
    <name type="scientific">marine sediment metagenome</name>
    <dbReference type="NCBI Taxonomy" id="412755"/>
    <lineage>
        <taxon>unclassified sequences</taxon>
        <taxon>metagenomes</taxon>
        <taxon>ecological metagenomes</taxon>
    </lineage>
</organism>
<protein>
    <recommendedName>
        <fullName evidence="2">Glycosyl transferase family 1 domain-containing protein</fullName>
    </recommendedName>
</protein>
<comment type="caution">
    <text evidence="1">The sequence shown here is derived from an EMBL/GenBank/DDBJ whole genome shotgun (WGS) entry which is preliminary data.</text>
</comment>
<sequence>MEKYIKQAYPGLHSKNIHVVHCGINTGFFKPAERKKERKKITIISVGRFVEKKGFDRLIRVCAELKRAG</sequence>
<dbReference type="Gene3D" id="3.40.50.2000">
    <property type="entry name" value="Glycogen Phosphorylase B"/>
    <property type="match status" value="1"/>
</dbReference>
<name>X1UJC8_9ZZZZ</name>
<gene>
    <name evidence="1" type="ORF">S12H4_62283</name>
</gene>
<accession>X1UJC8</accession>
<dbReference type="SUPFAM" id="SSF53756">
    <property type="entry name" value="UDP-Glycosyltransferase/glycogen phosphorylase"/>
    <property type="match status" value="1"/>
</dbReference>
<dbReference type="EMBL" id="BARW01041709">
    <property type="protein sequence ID" value="GAJ17558.1"/>
    <property type="molecule type" value="Genomic_DNA"/>
</dbReference>
<proteinExistence type="predicted"/>